<comment type="caution">
    <text evidence="2">The sequence shown here is derived from an EMBL/GenBank/DDBJ whole genome shotgun (WGS) entry which is preliminary data.</text>
</comment>
<dbReference type="PANTHER" id="PTHR43245:SF13">
    <property type="entry name" value="UDP-D-APIOSE_UDP-D-XYLOSE SYNTHASE 2"/>
    <property type="match status" value="1"/>
</dbReference>
<organism evidence="2 3">
    <name type="scientific">Alcanivorax jadensis T9</name>
    <dbReference type="NCBI Taxonomy" id="1177181"/>
    <lineage>
        <taxon>Bacteria</taxon>
        <taxon>Pseudomonadati</taxon>
        <taxon>Pseudomonadota</taxon>
        <taxon>Gammaproteobacteria</taxon>
        <taxon>Oceanospirillales</taxon>
        <taxon>Alcanivoracaceae</taxon>
        <taxon>Alcanivorax</taxon>
    </lineage>
</organism>
<dbReference type="Gene3D" id="3.90.25.10">
    <property type="entry name" value="UDP-galactose 4-epimerase, domain 1"/>
    <property type="match status" value="1"/>
</dbReference>
<dbReference type="Gene3D" id="3.40.50.720">
    <property type="entry name" value="NAD(P)-binding Rossmann-like Domain"/>
    <property type="match status" value="1"/>
</dbReference>
<dbReference type="Proteomes" id="UP000029443">
    <property type="component" value="Unassembled WGS sequence"/>
</dbReference>
<gene>
    <name evidence="2" type="ORF">T9A_01627</name>
</gene>
<dbReference type="InterPro" id="IPR036291">
    <property type="entry name" value="NAD(P)-bd_dom_sf"/>
</dbReference>
<dbReference type="EMBL" id="ARXU01000005">
    <property type="protein sequence ID" value="KGD61178.1"/>
    <property type="molecule type" value="Genomic_DNA"/>
</dbReference>
<dbReference type="PANTHER" id="PTHR43245">
    <property type="entry name" value="BIFUNCTIONAL POLYMYXIN RESISTANCE PROTEIN ARNA"/>
    <property type="match status" value="1"/>
</dbReference>
<accession>A0ABR4WCK5</accession>
<dbReference type="InterPro" id="IPR001509">
    <property type="entry name" value="Epimerase_deHydtase"/>
</dbReference>
<dbReference type="PRINTS" id="PR01713">
    <property type="entry name" value="NUCEPIMERASE"/>
</dbReference>
<evidence type="ECO:0000259" key="1">
    <source>
        <dbReference type="Pfam" id="PF01370"/>
    </source>
</evidence>
<keyword evidence="3" id="KW-1185">Reference proteome</keyword>
<dbReference type="InterPro" id="IPR050177">
    <property type="entry name" value="Lipid_A_modif_metabolic_enz"/>
</dbReference>
<name>A0ABR4WCK5_9GAMM</name>
<protein>
    <submittedName>
        <fullName evidence="2">4-epimerase</fullName>
    </submittedName>
</protein>
<feature type="domain" description="NAD-dependent epimerase/dehydratase" evidence="1">
    <location>
        <begin position="19"/>
        <end position="264"/>
    </location>
</feature>
<dbReference type="RefSeq" id="WP_035246944.1">
    <property type="nucleotide sequence ID" value="NZ_ARXU01000005.1"/>
</dbReference>
<reference evidence="2 3" key="1">
    <citation type="submission" date="2012-09" db="EMBL/GenBank/DDBJ databases">
        <title>Genome Sequence of alkane-degrading Bacterium Alcanivorax jadensis T9.</title>
        <authorList>
            <person name="Lai Q."/>
            <person name="Shao Z."/>
        </authorList>
    </citation>
    <scope>NUCLEOTIDE SEQUENCE [LARGE SCALE GENOMIC DNA]</scope>
    <source>
        <strain evidence="2 3">T9</strain>
    </source>
</reference>
<sequence>MTTRYQQIQQDLTANPKTWLITGVAGFIGSNLLETLLGLNQTVIGLDNFATGHQHNLDEVQHTVTADQWANFTFIEGDIRNLEDCKQAVRGVDYVLHQAALGSVPRSINDPITTNQANIDGFLNMLVAGKDEGVASFTYAASSSTYGDHPGLPKIEDRIGKPLSPYAVTKYVNELYADVFARTYDFKTIGLRYFNVFGKRQDPGGPYAAVIPKWLASMVASESVFINGDGKTSRDFCYIDNAVQANVLAATASDISVGEIYNVAVGDRTDLNSLFATLKDTIKNYGINYELEVEYRDFRDGDVRHSQASINKAKTLLGYDPAFNIAQGIEAVVDWYFSSLMR</sequence>
<evidence type="ECO:0000313" key="3">
    <source>
        <dbReference type="Proteomes" id="UP000029443"/>
    </source>
</evidence>
<evidence type="ECO:0000313" key="2">
    <source>
        <dbReference type="EMBL" id="KGD61178.1"/>
    </source>
</evidence>
<dbReference type="Pfam" id="PF01370">
    <property type="entry name" value="Epimerase"/>
    <property type="match status" value="1"/>
</dbReference>
<dbReference type="SUPFAM" id="SSF51735">
    <property type="entry name" value="NAD(P)-binding Rossmann-fold domains"/>
    <property type="match status" value="1"/>
</dbReference>
<proteinExistence type="predicted"/>
<dbReference type="CDD" id="cd05256">
    <property type="entry name" value="UDP_AE_SDR_e"/>
    <property type="match status" value="1"/>
</dbReference>